<evidence type="ECO:0000256" key="5">
    <source>
        <dbReference type="ARBA" id="ARBA00023242"/>
    </source>
</evidence>
<dbReference type="GO" id="GO:0003713">
    <property type="term" value="F:transcription coactivator activity"/>
    <property type="evidence" value="ECO:0007669"/>
    <property type="project" value="TreeGrafter"/>
</dbReference>
<name>A0A8X6S0U5_TRICX</name>
<evidence type="ECO:0000256" key="2">
    <source>
        <dbReference type="ARBA" id="ARBA00007646"/>
    </source>
</evidence>
<keyword evidence="4" id="KW-0804">Transcription</keyword>
<dbReference type="CDD" id="cd07979">
    <property type="entry name" value="HFD_TAF9"/>
    <property type="match status" value="1"/>
</dbReference>
<keyword evidence="3" id="KW-0805">Transcription regulation</keyword>
<dbReference type="PANTHER" id="PTHR48068">
    <property type="entry name" value="TAF9 RNA POLYMERASE II, TATA BOX-BINDING PROTEIN (TBP)-ASSOCIATED FACTOR"/>
    <property type="match status" value="1"/>
</dbReference>
<evidence type="ECO:0000313" key="8">
    <source>
        <dbReference type="Proteomes" id="UP000887159"/>
    </source>
</evidence>
<dbReference type="PANTHER" id="PTHR48068:SF4">
    <property type="entry name" value="TATA-BOX BINDING PROTEIN ASSOCIATED FACTOR 9"/>
    <property type="match status" value="1"/>
</dbReference>
<evidence type="ECO:0000256" key="6">
    <source>
        <dbReference type="SAM" id="MobiDB-lite"/>
    </source>
</evidence>
<dbReference type="SUPFAM" id="SSF47113">
    <property type="entry name" value="Histone-fold"/>
    <property type="match status" value="1"/>
</dbReference>
<dbReference type="EMBL" id="BMAU01021251">
    <property type="protein sequence ID" value="GFY05387.1"/>
    <property type="molecule type" value="Genomic_DNA"/>
</dbReference>
<dbReference type="GO" id="GO:0046982">
    <property type="term" value="F:protein heterodimerization activity"/>
    <property type="evidence" value="ECO:0007669"/>
    <property type="project" value="InterPro"/>
</dbReference>
<dbReference type="GO" id="GO:0016251">
    <property type="term" value="F:RNA polymerase II general transcription initiation factor activity"/>
    <property type="evidence" value="ECO:0007669"/>
    <property type="project" value="TreeGrafter"/>
</dbReference>
<dbReference type="Proteomes" id="UP000887159">
    <property type="component" value="Unassembled WGS sequence"/>
</dbReference>
<dbReference type="InterPro" id="IPR009072">
    <property type="entry name" value="Histone-fold"/>
</dbReference>
<organism evidence="7 8">
    <name type="scientific">Trichonephila clavipes</name>
    <name type="common">Golden silk orbweaver</name>
    <name type="synonym">Nephila clavipes</name>
    <dbReference type="NCBI Taxonomy" id="2585209"/>
    <lineage>
        <taxon>Eukaryota</taxon>
        <taxon>Metazoa</taxon>
        <taxon>Ecdysozoa</taxon>
        <taxon>Arthropoda</taxon>
        <taxon>Chelicerata</taxon>
        <taxon>Arachnida</taxon>
        <taxon>Araneae</taxon>
        <taxon>Araneomorphae</taxon>
        <taxon>Entelegynae</taxon>
        <taxon>Araneoidea</taxon>
        <taxon>Nephilidae</taxon>
        <taxon>Trichonephila</taxon>
    </lineage>
</organism>
<proteinExistence type="inferred from homology"/>
<evidence type="ECO:0000256" key="3">
    <source>
        <dbReference type="ARBA" id="ARBA00023015"/>
    </source>
</evidence>
<dbReference type="AlphaFoldDB" id="A0A8X6S0U5"/>
<reference evidence="7" key="1">
    <citation type="submission" date="2020-08" db="EMBL/GenBank/DDBJ databases">
        <title>Multicomponent nature underlies the extraordinary mechanical properties of spider dragline silk.</title>
        <authorList>
            <person name="Kono N."/>
            <person name="Nakamura H."/>
            <person name="Mori M."/>
            <person name="Yoshida Y."/>
            <person name="Ohtoshi R."/>
            <person name="Malay A.D."/>
            <person name="Moran D.A.P."/>
            <person name="Tomita M."/>
            <person name="Numata K."/>
            <person name="Arakawa K."/>
        </authorList>
    </citation>
    <scope>NUCLEOTIDE SEQUENCE</scope>
</reference>
<comment type="caution">
    <text evidence="7">The sequence shown here is derived from an EMBL/GenBank/DDBJ whole genome shotgun (WGS) entry which is preliminary data.</text>
</comment>
<dbReference type="GO" id="GO:0051123">
    <property type="term" value="P:RNA polymerase II preinitiation complex assembly"/>
    <property type="evidence" value="ECO:0007669"/>
    <property type="project" value="TreeGrafter"/>
</dbReference>
<evidence type="ECO:0000256" key="1">
    <source>
        <dbReference type="ARBA" id="ARBA00004123"/>
    </source>
</evidence>
<dbReference type="Pfam" id="PF02291">
    <property type="entry name" value="TFIID-31kDa"/>
    <property type="match status" value="1"/>
</dbReference>
<sequence>MESGKNISKDEQIVAGVLEDLGITEYEDGVLPLMLKFINKYVKNVIEDALEFSNHTNNKETIDANDIARALSHHTKYERNWIRTPDKEQLLSMVKRKNSIPLPQIKSSTVSQLPPDHYSQTACNDSVKSREKKAPKIFRFSALPKNSVQVSGPIATSNKPSPITSITSEVNSNPIVTKPNNNSQ</sequence>
<accession>A0A8X6S0U5</accession>
<comment type="similarity">
    <text evidence="2">Belongs to the TAF9 family.</text>
</comment>
<dbReference type="InterPro" id="IPR051431">
    <property type="entry name" value="TFIID_subunit_9"/>
</dbReference>
<evidence type="ECO:0000256" key="4">
    <source>
        <dbReference type="ARBA" id="ARBA00023163"/>
    </source>
</evidence>
<dbReference type="Gene3D" id="1.10.20.10">
    <property type="entry name" value="Histone, subunit A"/>
    <property type="match status" value="1"/>
</dbReference>
<evidence type="ECO:0000313" key="7">
    <source>
        <dbReference type="EMBL" id="GFY05387.1"/>
    </source>
</evidence>
<dbReference type="GO" id="GO:0000124">
    <property type="term" value="C:SAGA complex"/>
    <property type="evidence" value="ECO:0007669"/>
    <property type="project" value="TreeGrafter"/>
</dbReference>
<dbReference type="GO" id="GO:0005669">
    <property type="term" value="C:transcription factor TFIID complex"/>
    <property type="evidence" value="ECO:0007669"/>
    <property type="project" value="TreeGrafter"/>
</dbReference>
<keyword evidence="5" id="KW-0539">Nucleus</keyword>
<feature type="compositionally biased region" description="Polar residues" evidence="6">
    <location>
        <begin position="107"/>
        <end position="126"/>
    </location>
</feature>
<protein>
    <submittedName>
        <fullName evidence="7">Transcription initiation factor TFIID subunit 9</fullName>
    </submittedName>
</protein>
<dbReference type="InterPro" id="IPR003162">
    <property type="entry name" value="TFIID-31"/>
</dbReference>
<feature type="region of interest" description="Disordered" evidence="6">
    <location>
        <begin position="107"/>
        <end position="129"/>
    </location>
</feature>
<feature type="region of interest" description="Disordered" evidence="6">
    <location>
        <begin position="149"/>
        <end position="184"/>
    </location>
</feature>
<gene>
    <name evidence="7" type="primary">Taf9</name>
    <name evidence="7" type="ORF">TNCV_3979391</name>
</gene>
<comment type="subcellular location">
    <subcellularLocation>
        <location evidence="1">Nucleus</location>
    </subcellularLocation>
</comment>
<keyword evidence="8" id="KW-1185">Reference proteome</keyword>